<accession>A0A537LMW3</accession>
<dbReference type="InterPro" id="IPR052018">
    <property type="entry name" value="PHP_domain"/>
</dbReference>
<dbReference type="SUPFAM" id="SSF89550">
    <property type="entry name" value="PHP domain-like"/>
    <property type="match status" value="1"/>
</dbReference>
<evidence type="ECO:0000313" key="2">
    <source>
        <dbReference type="Proteomes" id="UP000320393"/>
    </source>
</evidence>
<name>A0A537LMW3_9BACT</name>
<dbReference type="Proteomes" id="UP000320393">
    <property type="component" value="Unassembled WGS sequence"/>
</dbReference>
<sequence>MAQLLNPFTRPGRWYRGVFHCHTTNSDGARSLESATTWYAEQGYDVVAITDHNQVTPVRPPRAGQMLVIPGTEVDAGRTQLGEAYHLVGIGLEEMIELPRDVASRQALAAQDVIGALRRAGAVVFVAHPYWSGLVAQDLLPLEGIAGIEVFNTNTEVDIGKGYSGVHWDDCLCRGKLLFGAANDDTHWRMSDYGRAWTMVRAETLTRQAVLEALAVGAFYASTGAVLDDVAFDGAVVTVRVGAAGASEVRFICDRRWGYRVVAEGAPLTQATFSLRGRERYVRVEVTTPAGHRAWTNPLFLER</sequence>
<evidence type="ECO:0000313" key="1">
    <source>
        <dbReference type="EMBL" id="TMJ09355.1"/>
    </source>
</evidence>
<gene>
    <name evidence="1" type="ORF">E6H02_09115</name>
</gene>
<proteinExistence type="predicted"/>
<comment type="caution">
    <text evidence="1">The sequence shown here is derived from an EMBL/GenBank/DDBJ whole genome shotgun (WGS) entry which is preliminary data.</text>
</comment>
<dbReference type="GO" id="GO:0004534">
    <property type="term" value="F:5'-3' RNA exonuclease activity"/>
    <property type="evidence" value="ECO:0007669"/>
    <property type="project" value="TreeGrafter"/>
</dbReference>
<dbReference type="EMBL" id="VBAM01000351">
    <property type="protein sequence ID" value="TMJ09355.1"/>
    <property type="molecule type" value="Genomic_DNA"/>
</dbReference>
<evidence type="ECO:0008006" key="3">
    <source>
        <dbReference type="Google" id="ProtNLM"/>
    </source>
</evidence>
<organism evidence="1 2">
    <name type="scientific">Candidatus Segetimicrobium genomatis</name>
    <dbReference type="NCBI Taxonomy" id="2569760"/>
    <lineage>
        <taxon>Bacteria</taxon>
        <taxon>Bacillati</taxon>
        <taxon>Candidatus Sysuimicrobiota</taxon>
        <taxon>Candidatus Sysuimicrobiia</taxon>
        <taxon>Candidatus Sysuimicrobiales</taxon>
        <taxon>Candidatus Segetimicrobiaceae</taxon>
        <taxon>Candidatus Segetimicrobium</taxon>
    </lineage>
</organism>
<reference evidence="1 2" key="1">
    <citation type="journal article" date="2019" name="Nat. Microbiol.">
        <title>Mediterranean grassland soil C-N compound turnover is dependent on rainfall and depth, and is mediated by genomically divergent microorganisms.</title>
        <authorList>
            <person name="Diamond S."/>
            <person name="Andeer P.F."/>
            <person name="Li Z."/>
            <person name="Crits-Christoph A."/>
            <person name="Burstein D."/>
            <person name="Anantharaman K."/>
            <person name="Lane K.R."/>
            <person name="Thomas B.C."/>
            <person name="Pan C."/>
            <person name="Northen T.R."/>
            <person name="Banfield J.F."/>
        </authorList>
    </citation>
    <scope>NUCLEOTIDE SEQUENCE [LARGE SCALE GENOMIC DNA]</scope>
    <source>
        <strain evidence="1">NP_5</strain>
    </source>
</reference>
<dbReference type="InterPro" id="IPR016195">
    <property type="entry name" value="Pol/histidinol_Pase-like"/>
</dbReference>
<dbReference type="PANTHER" id="PTHR42924:SF11">
    <property type="entry name" value="POLYMERASE_HISTIDINOL PHOSPHATASE N-TERMINAL DOMAIN-CONTAINING PROTEIN"/>
    <property type="match status" value="1"/>
</dbReference>
<protein>
    <recommendedName>
        <fullName evidence="3">Polymerase/histidinol phosphatase N-terminal domain-containing protein</fullName>
    </recommendedName>
</protein>
<dbReference type="PANTHER" id="PTHR42924">
    <property type="entry name" value="EXONUCLEASE"/>
    <property type="match status" value="1"/>
</dbReference>
<dbReference type="GO" id="GO:0035312">
    <property type="term" value="F:5'-3' DNA exonuclease activity"/>
    <property type="evidence" value="ECO:0007669"/>
    <property type="project" value="TreeGrafter"/>
</dbReference>
<dbReference type="AlphaFoldDB" id="A0A537LMW3"/>
<dbReference type="Gene3D" id="3.20.20.140">
    <property type="entry name" value="Metal-dependent hydrolases"/>
    <property type="match status" value="1"/>
</dbReference>
<dbReference type="NCBIfam" id="NF038032">
    <property type="entry name" value="CehA_McbA_metalo"/>
    <property type="match status" value="1"/>
</dbReference>